<evidence type="ECO:0000313" key="5">
    <source>
        <dbReference type="Proteomes" id="UP000282759"/>
    </source>
</evidence>
<protein>
    <submittedName>
        <fullName evidence="4">TonB-dependent receptor</fullName>
    </submittedName>
</protein>
<dbReference type="InterPro" id="IPR039426">
    <property type="entry name" value="TonB-dep_rcpt-like"/>
</dbReference>
<accession>A0A3S2UR61</accession>
<keyword evidence="1" id="KW-1134">Transmembrane beta strand</keyword>
<proteinExistence type="inferred from homology"/>
<dbReference type="Pfam" id="PF13715">
    <property type="entry name" value="CarbopepD_reg_2"/>
    <property type="match status" value="1"/>
</dbReference>
<keyword evidence="5" id="KW-1185">Reference proteome</keyword>
<dbReference type="OrthoDB" id="9768177at2"/>
<dbReference type="NCBIfam" id="TIGR04057">
    <property type="entry name" value="SusC_RagA_signa"/>
    <property type="match status" value="1"/>
</dbReference>
<evidence type="ECO:0000256" key="1">
    <source>
        <dbReference type="PROSITE-ProRule" id="PRU01360"/>
    </source>
</evidence>
<evidence type="ECO:0000313" key="4">
    <source>
        <dbReference type="EMBL" id="RVU02611.1"/>
    </source>
</evidence>
<evidence type="ECO:0000259" key="3">
    <source>
        <dbReference type="Pfam" id="PF07715"/>
    </source>
</evidence>
<dbReference type="EMBL" id="SACK01000001">
    <property type="protein sequence ID" value="RVU02611.1"/>
    <property type="molecule type" value="Genomic_DNA"/>
</dbReference>
<dbReference type="Proteomes" id="UP000282759">
    <property type="component" value="Unassembled WGS sequence"/>
</dbReference>
<dbReference type="SUPFAM" id="SSF49464">
    <property type="entry name" value="Carboxypeptidase regulatory domain-like"/>
    <property type="match status" value="1"/>
</dbReference>
<feature type="domain" description="TonB-dependent receptor plug" evidence="3">
    <location>
        <begin position="118"/>
        <end position="224"/>
    </location>
</feature>
<dbReference type="PROSITE" id="PS52016">
    <property type="entry name" value="TONB_DEPENDENT_REC_3"/>
    <property type="match status" value="1"/>
</dbReference>
<dbReference type="InterPro" id="IPR012910">
    <property type="entry name" value="Plug_dom"/>
</dbReference>
<gene>
    <name evidence="4" type="ORF">EOD41_01330</name>
</gene>
<dbReference type="InterPro" id="IPR008969">
    <property type="entry name" value="CarboxyPept-like_regulatory"/>
</dbReference>
<dbReference type="NCBIfam" id="TIGR04056">
    <property type="entry name" value="OMP_RagA_SusC"/>
    <property type="match status" value="1"/>
</dbReference>
<keyword evidence="1" id="KW-0998">Cell outer membrane</keyword>
<dbReference type="InterPro" id="IPR023997">
    <property type="entry name" value="TonB-dep_OMP_SusC/RagA_CS"/>
</dbReference>
<dbReference type="FunFam" id="2.170.130.10:FF:000003">
    <property type="entry name" value="SusC/RagA family TonB-linked outer membrane protein"/>
    <property type="match status" value="1"/>
</dbReference>
<dbReference type="AlphaFoldDB" id="A0A3S2UR61"/>
<dbReference type="RefSeq" id="WP_127702978.1">
    <property type="nucleotide sequence ID" value="NZ_SACK01000001.1"/>
</dbReference>
<keyword evidence="1" id="KW-0813">Transport</keyword>
<dbReference type="InterPro" id="IPR037066">
    <property type="entry name" value="Plug_dom_sf"/>
</dbReference>
<keyword evidence="4" id="KW-0675">Receptor</keyword>
<feature type="chain" id="PRO_5018692953" evidence="2">
    <location>
        <begin position="21"/>
        <end position="1050"/>
    </location>
</feature>
<dbReference type="Pfam" id="PF07715">
    <property type="entry name" value="Plug"/>
    <property type="match status" value="1"/>
</dbReference>
<dbReference type="Gene3D" id="2.170.130.10">
    <property type="entry name" value="TonB-dependent receptor, plug domain"/>
    <property type="match status" value="1"/>
</dbReference>
<name>A0A3S2UR61_9SPHI</name>
<dbReference type="SUPFAM" id="SSF56935">
    <property type="entry name" value="Porins"/>
    <property type="match status" value="1"/>
</dbReference>
<comment type="caution">
    <text evidence="4">The sequence shown here is derived from an EMBL/GenBank/DDBJ whole genome shotgun (WGS) entry which is preliminary data.</text>
</comment>
<keyword evidence="2" id="KW-0732">Signal</keyword>
<keyword evidence="1" id="KW-0812">Transmembrane</keyword>
<evidence type="ECO:0000256" key="2">
    <source>
        <dbReference type="SAM" id="SignalP"/>
    </source>
</evidence>
<dbReference type="GO" id="GO:0009279">
    <property type="term" value="C:cell outer membrane"/>
    <property type="evidence" value="ECO:0007669"/>
    <property type="project" value="UniProtKB-SubCell"/>
</dbReference>
<comment type="subcellular location">
    <subcellularLocation>
        <location evidence="1">Cell outer membrane</location>
        <topology evidence="1">Multi-pass membrane protein</topology>
    </subcellularLocation>
</comment>
<dbReference type="InterPro" id="IPR023996">
    <property type="entry name" value="TonB-dep_OMP_SusC/RagA"/>
</dbReference>
<organism evidence="4 5">
    <name type="scientific">Mucilaginibacter limnophilus</name>
    <dbReference type="NCBI Taxonomy" id="1932778"/>
    <lineage>
        <taxon>Bacteria</taxon>
        <taxon>Pseudomonadati</taxon>
        <taxon>Bacteroidota</taxon>
        <taxon>Sphingobacteriia</taxon>
        <taxon>Sphingobacteriales</taxon>
        <taxon>Sphingobacteriaceae</taxon>
        <taxon>Mucilaginibacter</taxon>
    </lineage>
</organism>
<reference evidence="4 5" key="1">
    <citation type="submission" date="2019-01" db="EMBL/GenBank/DDBJ databases">
        <authorList>
            <person name="Chen W.-M."/>
        </authorList>
    </citation>
    <scope>NUCLEOTIDE SEQUENCE [LARGE SCALE GENOMIC DNA]</scope>
    <source>
        <strain evidence="4 5">YBJ-36</strain>
    </source>
</reference>
<comment type="similarity">
    <text evidence="1">Belongs to the TonB-dependent receptor family.</text>
</comment>
<keyword evidence="1" id="KW-0472">Membrane</keyword>
<feature type="signal peptide" evidence="2">
    <location>
        <begin position="1"/>
        <end position="20"/>
    </location>
</feature>
<sequence>MRKIILIFLFIVLALPFAYAQNKTITGSVRDVGGILPGASVVEKGLPTNGTVTDGNGRFKITLRGTSNAIIVRYIGNVDQEVNVAGKTSVDVILAANSKGLDEVVIVGYGKSTRPTNTGSVSSISATEIRTVPTANVQNALTGRLPGFFSQQASGQPGRDASDFFIRGVSSLNTDGNKPLIIVDDIEYTYEQLQQINVNEIENISILKDASTTAVYGVKGANGVLVVTTRRGKSGAPKFNFRLESGIQANTRTPKFLNAYESALLINEAQTNDGLQPIFNNDQLALLNNDNDFDGYPNVDWYNSLFKKNTYQVNSNLDISGGTETVKYFISGGALVQNGLTKDFADAQDLVNTSYNFKRYNFRSNLDLKANKNLTFRFDLTSRFSDLNQPRNLNVLGEVYDFTKITPFSAPFLNPDGRFAYARSQFNPGQLPTINARLATGGYDHPRRTDFNVLVSGTQKLDDFTEGLSVTARLAYSSREEFTKGTVGSAQFPYYYYNPDPSITNEAQRYELGPGAKYVYEPYTYVGGTNIFTTNTNIQFFANYDRTFNSSHHFTGLALFNQTSETYYTYPLLAADRVGVPQKFRGISGKLGYDYKQKFLIDFNAAYNGTDRFAAGKRYGFFPAVGVGYRLDQEEFFKKALPTFSLFKLRGSYGLVGSDAAPNNRYVYLQFYNSGAGYNFGETPRSTVSYSEGNLSNPGVIWEKSRKMDIGLDANFLNNKFSFTFDYFRDIRYDQIIVPKSVSQILGVDLPASNLGKTLNTGFDGQLTYTTSFGKLQFSSGLVFSYAKNTILNMDEPPYVAANRRLTGYSIGQQIGYVSEGYYSQAEVDAAKSYLTSNPVGGGIPVAVPVYSIDPTSTDFIKAGDLKYKDLNGDGLIDLRDQTQIGRPNLPNTNLGLNLGFSYNGFSLSILFQSSFNYSFAVLGTGIEPFQSQFQPIHQERWTPENAENANFPRLTRNPTNLNSPSAYFSDYWLLNAFYLRLKTVDFGYQLPTKMLPFKLNNARIYLSAYNLFTWTNFQKYQQDPEVATNTAGDAYINQRVINLGLQIGF</sequence>